<protein>
    <submittedName>
        <fullName evidence="3">DDE-type integrase/transposase/recombinase</fullName>
    </submittedName>
</protein>
<dbReference type="SUPFAM" id="SSF46689">
    <property type="entry name" value="Homeodomain-like"/>
    <property type="match status" value="1"/>
</dbReference>
<evidence type="ECO:0000259" key="2">
    <source>
        <dbReference type="PROSITE" id="PS50994"/>
    </source>
</evidence>
<evidence type="ECO:0000256" key="1">
    <source>
        <dbReference type="SAM" id="MobiDB-lite"/>
    </source>
</evidence>
<organism evidence="3 4">
    <name type="scientific">Acidithiobacillus ferriphilus</name>
    <dbReference type="NCBI Taxonomy" id="1689834"/>
    <lineage>
        <taxon>Bacteria</taxon>
        <taxon>Pseudomonadati</taxon>
        <taxon>Pseudomonadota</taxon>
        <taxon>Acidithiobacillia</taxon>
        <taxon>Acidithiobacillales</taxon>
        <taxon>Acidithiobacillaceae</taxon>
        <taxon>Acidithiobacillus</taxon>
    </lineage>
</organism>
<evidence type="ECO:0000313" key="3">
    <source>
        <dbReference type="EMBL" id="MEB8514634.1"/>
    </source>
</evidence>
<dbReference type="InterPro" id="IPR012337">
    <property type="entry name" value="RNaseH-like_sf"/>
</dbReference>
<dbReference type="PANTHER" id="PTHR35004">
    <property type="entry name" value="TRANSPOSASE RV3428C-RELATED"/>
    <property type="match status" value="1"/>
</dbReference>
<dbReference type="Proteomes" id="UP001308776">
    <property type="component" value="Unassembled WGS sequence"/>
</dbReference>
<feature type="region of interest" description="Disordered" evidence="1">
    <location>
        <begin position="391"/>
        <end position="425"/>
    </location>
</feature>
<dbReference type="Gene3D" id="3.30.420.10">
    <property type="entry name" value="Ribonuclease H-like superfamily/Ribonuclease H"/>
    <property type="match status" value="1"/>
</dbReference>
<dbReference type="Pfam" id="PF13565">
    <property type="entry name" value="HTH_32"/>
    <property type="match status" value="1"/>
</dbReference>
<dbReference type="Pfam" id="PF00665">
    <property type="entry name" value="rve"/>
    <property type="match status" value="1"/>
</dbReference>
<dbReference type="PANTHER" id="PTHR35004:SF6">
    <property type="entry name" value="TRANSPOSASE"/>
    <property type="match status" value="1"/>
</dbReference>
<accession>A0ABU6FRG1</accession>
<comment type="caution">
    <text evidence="3">The sequence shown here is derived from an EMBL/GenBank/DDBJ whole genome shotgun (WGS) entry which is preliminary data.</text>
</comment>
<dbReference type="PROSITE" id="PS50994">
    <property type="entry name" value="INTEGRASE"/>
    <property type="match status" value="1"/>
</dbReference>
<reference evidence="3 4" key="1">
    <citation type="submission" date="2022-11" db="EMBL/GenBank/DDBJ databases">
        <title>Comparative genomics analysis of Acidithiobacillus ferriphilus.</title>
        <authorList>
            <person name="Ma L."/>
        </authorList>
    </citation>
    <scope>NUCLEOTIDE SEQUENCE [LARGE SCALE GENOMIC DNA]</scope>
    <source>
        <strain evidence="3 4">DY15</strain>
    </source>
</reference>
<dbReference type="InterPro" id="IPR036397">
    <property type="entry name" value="RNaseH_sf"/>
</dbReference>
<dbReference type="SUPFAM" id="SSF53098">
    <property type="entry name" value="Ribonuclease H-like"/>
    <property type="match status" value="1"/>
</dbReference>
<proteinExistence type="predicted"/>
<dbReference type="InterPro" id="IPR009057">
    <property type="entry name" value="Homeodomain-like_sf"/>
</dbReference>
<sequence>MTQIDPIALFRLSVLGPLISRPLQRGEFQKTLWELAGREYAIPGSRRTRLSHKTIAGWYYAWRKGSIDGLSPHPRRDQGQSKLAAEIQEAILRLKRENPRRSLLQILQALESTGQVSRGTVSRSAIHRLLQRHGLSRPAGAASEPEEKRSFVADCVGAIWYGDVMHGPQISLHGKPRKVYLVSLMDDASRLITHSAFCLGETALDIEGVLKQALLKRGVPRKLVVDNGAAYRSGSLQEICARLEISLIFCRPYTPTSKGKIERWHRTFRDQFLTELDTRRIRDLDDLNARLWAWLEQVYHQRPHGGLEGLTPLLRYQQDLPRIRSLGTQAAHLDALFYHREPRKVRKDGTVSYLGQFFEVPYALVGKTVTLVVDAHAGRVVSVESAAGEDLGQATPLDREANAHRKRHQPGATDTAVEEPADSTSLVEIAHKKYYGEDEQ</sequence>
<dbReference type="InterPro" id="IPR001584">
    <property type="entry name" value="Integrase_cat-core"/>
</dbReference>
<keyword evidence="4" id="KW-1185">Reference proteome</keyword>
<evidence type="ECO:0000313" key="4">
    <source>
        <dbReference type="Proteomes" id="UP001308776"/>
    </source>
</evidence>
<feature type="domain" description="Integrase catalytic" evidence="2">
    <location>
        <begin position="141"/>
        <end position="320"/>
    </location>
</feature>
<dbReference type="RefSeq" id="WP_325757384.1">
    <property type="nucleotide sequence ID" value="NZ_JAQGFK010000132.1"/>
</dbReference>
<gene>
    <name evidence="3" type="ORF">OW717_11365</name>
</gene>
<dbReference type="EMBL" id="JAQGFR010000220">
    <property type="protein sequence ID" value="MEB8514634.1"/>
    <property type="molecule type" value="Genomic_DNA"/>
</dbReference>
<name>A0ABU6FRG1_9PROT</name>